<feature type="region of interest" description="Disordered" evidence="1">
    <location>
        <begin position="22"/>
        <end position="53"/>
    </location>
</feature>
<evidence type="ECO:0000313" key="3">
    <source>
        <dbReference type="Proteomes" id="UP000006294"/>
    </source>
</evidence>
<dbReference type="HOGENOM" id="CLU_1640260_0_0_9"/>
<accession>K0IXN1</accession>
<name>K0IXN1_AMPXN</name>
<organism evidence="2 3">
    <name type="scientific">Amphibacillus xylanus (strain ATCC 51415 / DSM 6626 / JCM 7361 / LMG 17667 / NBRC 15112 / Ep01)</name>
    <dbReference type="NCBI Taxonomy" id="698758"/>
    <lineage>
        <taxon>Bacteria</taxon>
        <taxon>Bacillati</taxon>
        <taxon>Bacillota</taxon>
        <taxon>Bacilli</taxon>
        <taxon>Bacillales</taxon>
        <taxon>Bacillaceae</taxon>
        <taxon>Amphibacillus</taxon>
    </lineage>
</organism>
<feature type="compositionally biased region" description="Basic and acidic residues" evidence="1">
    <location>
        <begin position="22"/>
        <end position="31"/>
    </location>
</feature>
<dbReference type="KEGG" id="axl:AXY_11080"/>
<dbReference type="STRING" id="698758.AXY_11080"/>
<reference evidence="2 3" key="1">
    <citation type="submission" date="2011-01" db="EMBL/GenBank/DDBJ databases">
        <title>Whole genome sequence of Amphibacillus xylinus NBRC 15112.</title>
        <authorList>
            <person name="Nakazawa H."/>
            <person name="Katano Y."/>
            <person name="Nakamura S."/>
            <person name="Sasagawa M."/>
            <person name="Fukada J."/>
            <person name="Arai T."/>
            <person name="Sasakura N."/>
            <person name="Mochizuki D."/>
            <person name="Hosoyama A."/>
            <person name="Harada K."/>
            <person name="Horikawa H."/>
            <person name="Kato Y."/>
            <person name="Harada T."/>
            <person name="Sasaki K."/>
            <person name="Sekiguchi M."/>
            <person name="Hodoyama M."/>
            <person name="Nishiko R."/>
            <person name="Narita H."/>
            <person name="Hanamaki A."/>
            <person name="Hata C."/>
            <person name="Konno Y."/>
            <person name="Niimura Y."/>
            <person name="Yamazaki S."/>
            <person name="Fujita N."/>
        </authorList>
    </citation>
    <scope>NUCLEOTIDE SEQUENCE [LARGE SCALE GENOMIC DNA]</scope>
    <source>
        <strain evidence="3">ATCC 51415 / DSM 6626 / JCM 7361 / LMG 17667 / NBRC 15112 / Ep01</strain>
    </source>
</reference>
<dbReference type="OrthoDB" id="2692154at2"/>
<keyword evidence="3" id="KW-1185">Reference proteome</keyword>
<dbReference type="AlphaFoldDB" id="K0IXN1"/>
<dbReference type="EMBL" id="AP012050">
    <property type="protein sequence ID" value="BAM47240.1"/>
    <property type="molecule type" value="Genomic_DNA"/>
</dbReference>
<gene>
    <name evidence="2" type="ordered locus">AXY_11080</name>
</gene>
<sequence>MEDLIIAVLTFAFVIGSSVLKSKNEKNKQETNKSAQHKPKSIPEIKYQTNQPVSQPKLERFERFEGNNWQSEDQQQNPFEKLRKDLNISIDSTISGINNDDTPKYENLENRLVSASRNKAIPKENLGLDKYMTKKNLARSFVMAEILGQPLAKRPYHMRNR</sequence>
<evidence type="ECO:0000313" key="2">
    <source>
        <dbReference type="EMBL" id="BAM47240.1"/>
    </source>
</evidence>
<dbReference type="Proteomes" id="UP000006294">
    <property type="component" value="Chromosome"/>
</dbReference>
<evidence type="ECO:0000256" key="1">
    <source>
        <dbReference type="SAM" id="MobiDB-lite"/>
    </source>
</evidence>
<proteinExistence type="predicted"/>
<protein>
    <submittedName>
        <fullName evidence="2">Uncharacterized protein</fullName>
    </submittedName>
</protein>
<dbReference type="RefSeq" id="WP_015009845.1">
    <property type="nucleotide sequence ID" value="NC_018704.1"/>
</dbReference>